<dbReference type="Pfam" id="PF20700">
    <property type="entry name" value="Mutator"/>
    <property type="match status" value="1"/>
</dbReference>
<gene>
    <name evidence="3" type="primary">LOC124294764</name>
</gene>
<organism evidence="2 3">
    <name type="scientific">Neodiprion lecontei</name>
    <name type="common">Redheaded pine sawfly</name>
    <dbReference type="NCBI Taxonomy" id="441921"/>
    <lineage>
        <taxon>Eukaryota</taxon>
        <taxon>Metazoa</taxon>
        <taxon>Ecdysozoa</taxon>
        <taxon>Arthropoda</taxon>
        <taxon>Hexapoda</taxon>
        <taxon>Insecta</taxon>
        <taxon>Pterygota</taxon>
        <taxon>Neoptera</taxon>
        <taxon>Endopterygota</taxon>
        <taxon>Hymenoptera</taxon>
        <taxon>Tenthredinoidea</taxon>
        <taxon>Diprionidae</taxon>
        <taxon>Diprioninae</taxon>
        <taxon>Neodiprion</taxon>
    </lineage>
</organism>
<proteinExistence type="predicted"/>
<feature type="domain" description="Mutator-like transposase" evidence="1">
    <location>
        <begin position="1"/>
        <end position="186"/>
    </location>
</feature>
<reference evidence="3" key="1">
    <citation type="submission" date="2025-08" db="UniProtKB">
        <authorList>
            <consortium name="RefSeq"/>
        </authorList>
    </citation>
    <scope>IDENTIFICATION</scope>
    <source>
        <tissue evidence="3">Thorax and Abdomen</tissue>
    </source>
</reference>
<evidence type="ECO:0000313" key="2">
    <source>
        <dbReference type="Proteomes" id="UP000829291"/>
    </source>
</evidence>
<name>A0ABM3GBM6_NEOLC</name>
<sequence>MGWTKRGNGRSYDSLNGYSTITGFLSGKILDYTTKNRKCRKCDMGRKKEDHDCRLNFYGSAKAMEAAAGVELVNHSSILKEAGLQVRAIIGDEDSSMIAAVRADNPTQEFHKLCDKNHLTKNFGTALWKMQSSYKELARQGVSPHIKKCFSYAVSQNKGKSEQLALNLKQIPDHLFSRHENCDNWCNPNKKHTLNLSDETLYGALVNLFEVYAANSHKFSVAASSQGNENFDNVVAHKAHKNKCLSTSAACDIRVASAVCVKNDGDTSVLNIQKKLNLPNGLQTVKYVRQMDVHREKITIFNQTKGKKIRRLELKRKRELLRKNNEKSEGITYESNCGINRLNDYVRDSKKSNIIDEHETIVVYFDIETTGFAADAHILQIAAICDTEVFNVYIHTKTNISASASAVTKLHHDHGKNLFHDKKKVAEECVKDYNNTIHSSTGFTPNYLLTGLNDLFLPKEVNDNNLTNLVNNREIAFMKSKEIHNKNKEYYDKNVK</sequence>
<dbReference type="SUPFAM" id="SSF53098">
    <property type="entry name" value="Ribonuclease H-like"/>
    <property type="match status" value="1"/>
</dbReference>
<dbReference type="InterPro" id="IPR049012">
    <property type="entry name" value="Mutator_transp_dom"/>
</dbReference>
<dbReference type="InterPro" id="IPR036397">
    <property type="entry name" value="RNaseH_sf"/>
</dbReference>
<keyword evidence="2" id="KW-1185">Reference proteome</keyword>
<dbReference type="RefSeq" id="XP_046597674.1">
    <property type="nucleotide sequence ID" value="XM_046741718.1"/>
</dbReference>
<evidence type="ECO:0000259" key="1">
    <source>
        <dbReference type="Pfam" id="PF20700"/>
    </source>
</evidence>
<dbReference type="GeneID" id="124294764"/>
<protein>
    <submittedName>
        <fullName evidence="3">Uncharacterized protein LOC124294764</fullName>
    </submittedName>
</protein>
<evidence type="ECO:0000313" key="3">
    <source>
        <dbReference type="RefSeq" id="XP_046597674.1"/>
    </source>
</evidence>
<accession>A0ABM3GBM6</accession>
<dbReference type="InterPro" id="IPR012337">
    <property type="entry name" value="RNaseH-like_sf"/>
</dbReference>
<dbReference type="Proteomes" id="UP000829291">
    <property type="component" value="Chromosome 5"/>
</dbReference>
<dbReference type="Gene3D" id="3.30.420.10">
    <property type="entry name" value="Ribonuclease H-like superfamily/Ribonuclease H"/>
    <property type="match status" value="1"/>
</dbReference>